<name>A0A9Q3FUS7_9BASI</name>
<protein>
    <submittedName>
        <fullName evidence="2">Uncharacterized protein</fullName>
    </submittedName>
</protein>
<evidence type="ECO:0000313" key="2">
    <source>
        <dbReference type="EMBL" id="MBW0543917.1"/>
    </source>
</evidence>
<gene>
    <name evidence="2" type="ORF">O181_083632</name>
</gene>
<sequence length="112" mass="13220">MIEEEEENELNFPKPNNTPPQTMTEELPTKYLETLQDSDSIPNSKTTPGRQGWDIKLTFNKGHKLFSEYLHKSNILETKQQEYMVNISHNFPNSNTWNDTINLLYKEAWLLF</sequence>
<evidence type="ECO:0000256" key="1">
    <source>
        <dbReference type="SAM" id="MobiDB-lite"/>
    </source>
</evidence>
<feature type="region of interest" description="Disordered" evidence="1">
    <location>
        <begin position="1"/>
        <end position="27"/>
    </location>
</feature>
<dbReference type="AlphaFoldDB" id="A0A9Q3FUS7"/>
<dbReference type="Proteomes" id="UP000765509">
    <property type="component" value="Unassembled WGS sequence"/>
</dbReference>
<keyword evidence="3" id="KW-1185">Reference proteome</keyword>
<evidence type="ECO:0000313" key="3">
    <source>
        <dbReference type="Proteomes" id="UP000765509"/>
    </source>
</evidence>
<proteinExistence type="predicted"/>
<comment type="caution">
    <text evidence="2">The sequence shown here is derived from an EMBL/GenBank/DDBJ whole genome shotgun (WGS) entry which is preliminary data.</text>
</comment>
<accession>A0A9Q3FUS7</accession>
<reference evidence="2" key="1">
    <citation type="submission" date="2021-03" db="EMBL/GenBank/DDBJ databases">
        <title>Draft genome sequence of rust myrtle Austropuccinia psidii MF-1, a brazilian biotype.</title>
        <authorList>
            <person name="Quecine M.C."/>
            <person name="Pachon D.M.R."/>
            <person name="Bonatelli M.L."/>
            <person name="Correr F.H."/>
            <person name="Franceschini L.M."/>
            <person name="Leite T.F."/>
            <person name="Margarido G.R.A."/>
            <person name="Almeida C.A."/>
            <person name="Ferrarezi J.A."/>
            <person name="Labate C.A."/>
        </authorList>
    </citation>
    <scope>NUCLEOTIDE SEQUENCE</scope>
    <source>
        <strain evidence="2">MF-1</strain>
    </source>
</reference>
<organism evidence="2 3">
    <name type="scientific">Austropuccinia psidii MF-1</name>
    <dbReference type="NCBI Taxonomy" id="1389203"/>
    <lineage>
        <taxon>Eukaryota</taxon>
        <taxon>Fungi</taxon>
        <taxon>Dikarya</taxon>
        <taxon>Basidiomycota</taxon>
        <taxon>Pucciniomycotina</taxon>
        <taxon>Pucciniomycetes</taxon>
        <taxon>Pucciniales</taxon>
        <taxon>Sphaerophragmiaceae</taxon>
        <taxon>Austropuccinia</taxon>
    </lineage>
</organism>
<dbReference type="EMBL" id="AVOT02048710">
    <property type="protein sequence ID" value="MBW0543917.1"/>
    <property type="molecule type" value="Genomic_DNA"/>
</dbReference>